<dbReference type="OrthoDB" id="3630281at2"/>
<evidence type="ECO:0000313" key="2">
    <source>
        <dbReference type="EMBL" id="SNR84077.1"/>
    </source>
</evidence>
<evidence type="ECO:0000313" key="3">
    <source>
        <dbReference type="Proteomes" id="UP000198348"/>
    </source>
</evidence>
<protein>
    <submittedName>
        <fullName evidence="2">Uncharacterized protein</fullName>
    </submittedName>
</protein>
<keyword evidence="1" id="KW-0472">Membrane</keyword>
<keyword evidence="1" id="KW-0812">Transmembrane</keyword>
<feature type="transmembrane region" description="Helical" evidence="1">
    <location>
        <begin position="49"/>
        <end position="69"/>
    </location>
</feature>
<gene>
    <name evidence="2" type="ORF">SAMN06265360_12241</name>
</gene>
<keyword evidence="3" id="KW-1185">Reference proteome</keyword>
<keyword evidence="1" id="KW-1133">Transmembrane helix</keyword>
<dbReference type="EMBL" id="FZNW01000022">
    <property type="protein sequence ID" value="SNR84077.1"/>
    <property type="molecule type" value="Genomic_DNA"/>
</dbReference>
<sequence length="70" mass="7526">MLADVVTCIAVGSALGPLGWWGMRNARALVPPQLPEPEREKRVRVMRRGAVTAQCLAIVFALAGIMLALI</sequence>
<proteinExistence type="predicted"/>
<dbReference type="Proteomes" id="UP000198348">
    <property type="component" value="Unassembled WGS sequence"/>
</dbReference>
<reference evidence="2 3" key="1">
    <citation type="submission" date="2017-06" db="EMBL/GenBank/DDBJ databases">
        <authorList>
            <person name="Kim H.J."/>
            <person name="Triplett B.A."/>
        </authorList>
    </citation>
    <scope>NUCLEOTIDE SEQUENCE [LARGE SCALE GENOMIC DNA]</scope>
    <source>
        <strain evidence="2 3">DSM 45207</strain>
    </source>
</reference>
<name>A0A238ZL32_9PSEU</name>
<organism evidence="2 3">
    <name type="scientific">Haloechinothrix alba</name>
    <dbReference type="NCBI Taxonomy" id="664784"/>
    <lineage>
        <taxon>Bacteria</taxon>
        <taxon>Bacillati</taxon>
        <taxon>Actinomycetota</taxon>
        <taxon>Actinomycetes</taxon>
        <taxon>Pseudonocardiales</taxon>
        <taxon>Pseudonocardiaceae</taxon>
        <taxon>Haloechinothrix</taxon>
    </lineage>
</organism>
<dbReference type="AlphaFoldDB" id="A0A238ZL32"/>
<evidence type="ECO:0000256" key="1">
    <source>
        <dbReference type="SAM" id="Phobius"/>
    </source>
</evidence>
<accession>A0A238ZL32</accession>